<evidence type="ECO:0000256" key="1">
    <source>
        <dbReference type="SAM" id="Phobius"/>
    </source>
</evidence>
<gene>
    <name evidence="2" type="ORF">RRH01S_09_02470</name>
</gene>
<keyword evidence="1" id="KW-0812">Transmembrane</keyword>
<evidence type="ECO:0008006" key="4">
    <source>
        <dbReference type="Google" id="ProtNLM"/>
    </source>
</evidence>
<dbReference type="EMBL" id="BAYX01000009">
    <property type="protein sequence ID" value="GAJ94932.1"/>
    <property type="molecule type" value="Genomic_DNA"/>
</dbReference>
<keyword evidence="1" id="KW-1133">Transmembrane helix</keyword>
<accession>A0AA87U5V2</accession>
<sequence>MTLDAPAKVRLKIRAAISFIKATLALATAFMILVLLILIAVAFLALLVTAQWVCPFAQCSGEATDLWAFAAFSSVAGIPTILLLLLMIYYGRRR</sequence>
<evidence type="ECO:0000313" key="2">
    <source>
        <dbReference type="EMBL" id="GAJ94932.1"/>
    </source>
</evidence>
<organism evidence="2 3">
    <name type="scientific">Rhizobium rhizogenes NBRC 13257</name>
    <dbReference type="NCBI Taxonomy" id="1220581"/>
    <lineage>
        <taxon>Bacteria</taxon>
        <taxon>Pseudomonadati</taxon>
        <taxon>Pseudomonadota</taxon>
        <taxon>Alphaproteobacteria</taxon>
        <taxon>Hyphomicrobiales</taxon>
        <taxon>Rhizobiaceae</taxon>
        <taxon>Rhizobium/Agrobacterium group</taxon>
        <taxon>Rhizobium</taxon>
    </lineage>
</organism>
<proteinExistence type="predicted"/>
<protein>
    <recommendedName>
        <fullName evidence="4">Transmembrane protein</fullName>
    </recommendedName>
</protein>
<dbReference type="RefSeq" id="WP_042474205.1">
    <property type="nucleotide sequence ID" value="NZ_BAYX01000009.1"/>
</dbReference>
<feature type="transmembrane region" description="Helical" evidence="1">
    <location>
        <begin position="66"/>
        <end position="90"/>
    </location>
</feature>
<evidence type="ECO:0000313" key="3">
    <source>
        <dbReference type="Proteomes" id="UP000026941"/>
    </source>
</evidence>
<name>A0AA87U5V2_RHIRH</name>
<reference evidence="2 3" key="1">
    <citation type="submission" date="2014-05" db="EMBL/GenBank/DDBJ databases">
        <title>Whole genome shotgun sequence of Rhizobium rhizogenes NBRC 13257.</title>
        <authorList>
            <person name="Katano-Makiyama Y."/>
            <person name="Hosoyama A."/>
            <person name="Hashimoto M."/>
            <person name="Hosoyama Y."/>
            <person name="Noguchi M."/>
            <person name="Tsuchikane K."/>
            <person name="Kimura A."/>
            <person name="Ohji S."/>
            <person name="Ichikawa N."/>
            <person name="Yamazoe A."/>
            <person name="Fujita N."/>
        </authorList>
    </citation>
    <scope>NUCLEOTIDE SEQUENCE [LARGE SCALE GENOMIC DNA]</scope>
    <source>
        <strain evidence="2 3">NBRC 13257</strain>
    </source>
</reference>
<feature type="transmembrane region" description="Helical" evidence="1">
    <location>
        <begin position="20"/>
        <end position="46"/>
    </location>
</feature>
<dbReference type="Proteomes" id="UP000026941">
    <property type="component" value="Unassembled WGS sequence"/>
</dbReference>
<dbReference type="AlphaFoldDB" id="A0AA87U5V2"/>
<comment type="caution">
    <text evidence="2">The sequence shown here is derived from an EMBL/GenBank/DDBJ whole genome shotgun (WGS) entry which is preliminary data.</text>
</comment>
<keyword evidence="1" id="KW-0472">Membrane</keyword>